<comment type="subcellular location">
    <subcellularLocation>
        <location evidence="1">Mitochondrion intermembrane space</location>
    </subcellularLocation>
</comment>
<dbReference type="InterPro" id="IPR009069">
    <property type="entry name" value="Cys_alpha_HP_mot_SF"/>
</dbReference>
<keyword evidence="4" id="KW-0186">Copper</keyword>
<name>A0A8J5NDS9_HOMAM</name>
<comment type="similarity">
    <text evidence="2">Belongs to the COX17 family.</text>
</comment>
<dbReference type="EMBL" id="JAHLQT010001931">
    <property type="protein sequence ID" value="KAG7177604.1"/>
    <property type="molecule type" value="Genomic_DNA"/>
</dbReference>
<feature type="region of interest" description="Disordered" evidence="8">
    <location>
        <begin position="22"/>
        <end position="48"/>
    </location>
</feature>
<evidence type="ECO:0000256" key="2">
    <source>
        <dbReference type="ARBA" id="ARBA00009241"/>
    </source>
</evidence>
<comment type="caution">
    <text evidence="9">The sequence shown here is derived from an EMBL/GenBank/DDBJ whole genome shotgun (WGS) entry which is preliminary data.</text>
</comment>
<protein>
    <submittedName>
        <fullName evidence="9">Cytochrome c oxidase copper chaperone-like</fullName>
    </submittedName>
</protein>
<evidence type="ECO:0000256" key="7">
    <source>
        <dbReference type="ARBA" id="ARBA00023186"/>
    </source>
</evidence>
<reference evidence="9" key="1">
    <citation type="journal article" date="2021" name="Sci. Adv.">
        <title>The American lobster genome reveals insights on longevity, neural, and immune adaptations.</title>
        <authorList>
            <person name="Polinski J.M."/>
            <person name="Zimin A.V."/>
            <person name="Clark K.F."/>
            <person name="Kohn A.B."/>
            <person name="Sadowski N."/>
            <person name="Timp W."/>
            <person name="Ptitsyn A."/>
            <person name="Khanna P."/>
            <person name="Romanova D.Y."/>
            <person name="Williams P."/>
            <person name="Greenwood S.J."/>
            <person name="Moroz L.L."/>
            <person name="Walt D.R."/>
            <person name="Bodnar A.G."/>
        </authorList>
    </citation>
    <scope>NUCLEOTIDE SEQUENCE</scope>
    <source>
        <strain evidence="9">GMGI-L3</strain>
    </source>
</reference>
<sequence length="143" mass="14804">NGGRSVTGSRCLVTTAYATTLPTTARHPTGAPQPKMAGTPPSPGESLTKVVSPDILVTPLTCCRMSDEQPAASVETEVAPACPETNNAFTLCVTENGETNCAALLEAHQECLKKLGLQGGVGAARGDGWRPLPVWPLFQSCLG</sequence>
<keyword evidence="7" id="KW-0143">Chaperone</keyword>
<keyword evidence="6" id="KW-1015">Disulfide bond</keyword>
<keyword evidence="10" id="KW-1185">Reference proteome</keyword>
<keyword evidence="3" id="KW-0479">Metal-binding</keyword>
<dbReference type="Gene3D" id="1.10.287.1130">
    <property type="entry name" value="CytochromE C oxidase copper chaperone"/>
    <property type="match status" value="1"/>
</dbReference>
<dbReference type="GO" id="GO:0005758">
    <property type="term" value="C:mitochondrial intermembrane space"/>
    <property type="evidence" value="ECO:0007669"/>
    <property type="project" value="UniProtKB-SubCell"/>
</dbReference>
<dbReference type="GO" id="GO:0016531">
    <property type="term" value="F:copper chaperone activity"/>
    <property type="evidence" value="ECO:0007669"/>
    <property type="project" value="InterPro"/>
</dbReference>
<evidence type="ECO:0000256" key="6">
    <source>
        <dbReference type="ARBA" id="ARBA00023157"/>
    </source>
</evidence>
<proteinExistence type="inferred from homology"/>
<keyword evidence="5" id="KW-0496">Mitochondrion</keyword>
<dbReference type="InterPro" id="IPR007745">
    <property type="entry name" value="Cyt_c_oxidase_Cu-chaperone"/>
</dbReference>
<accession>A0A8J5NDS9</accession>
<evidence type="ECO:0000256" key="4">
    <source>
        <dbReference type="ARBA" id="ARBA00023008"/>
    </source>
</evidence>
<dbReference type="Pfam" id="PF05051">
    <property type="entry name" value="COX17"/>
    <property type="match status" value="1"/>
</dbReference>
<dbReference type="AlphaFoldDB" id="A0A8J5NDS9"/>
<dbReference type="SUPFAM" id="SSF47072">
    <property type="entry name" value="Cysteine alpha-hairpin motif"/>
    <property type="match status" value="1"/>
</dbReference>
<dbReference type="PROSITE" id="PS51808">
    <property type="entry name" value="CHCH"/>
    <property type="match status" value="1"/>
</dbReference>
<gene>
    <name evidence="9" type="primary">Cox17-L</name>
    <name evidence="9" type="ORF">Hamer_G008248</name>
</gene>
<evidence type="ECO:0000256" key="1">
    <source>
        <dbReference type="ARBA" id="ARBA00004569"/>
    </source>
</evidence>
<evidence type="ECO:0000256" key="5">
    <source>
        <dbReference type="ARBA" id="ARBA00023128"/>
    </source>
</evidence>
<organism evidence="9 10">
    <name type="scientific">Homarus americanus</name>
    <name type="common">American lobster</name>
    <dbReference type="NCBI Taxonomy" id="6706"/>
    <lineage>
        <taxon>Eukaryota</taxon>
        <taxon>Metazoa</taxon>
        <taxon>Ecdysozoa</taxon>
        <taxon>Arthropoda</taxon>
        <taxon>Crustacea</taxon>
        <taxon>Multicrustacea</taxon>
        <taxon>Malacostraca</taxon>
        <taxon>Eumalacostraca</taxon>
        <taxon>Eucarida</taxon>
        <taxon>Decapoda</taxon>
        <taxon>Pleocyemata</taxon>
        <taxon>Astacidea</taxon>
        <taxon>Nephropoidea</taxon>
        <taxon>Nephropidae</taxon>
        <taxon>Homarus</taxon>
    </lineage>
</organism>
<dbReference type="Proteomes" id="UP000747542">
    <property type="component" value="Unassembled WGS sequence"/>
</dbReference>
<evidence type="ECO:0000256" key="3">
    <source>
        <dbReference type="ARBA" id="ARBA00022723"/>
    </source>
</evidence>
<evidence type="ECO:0000313" key="9">
    <source>
        <dbReference type="EMBL" id="KAG7177604.1"/>
    </source>
</evidence>
<feature type="non-terminal residue" evidence="9">
    <location>
        <position position="1"/>
    </location>
</feature>
<evidence type="ECO:0000256" key="8">
    <source>
        <dbReference type="SAM" id="MobiDB-lite"/>
    </source>
</evidence>
<dbReference type="GO" id="GO:0005507">
    <property type="term" value="F:copper ion binding"/>
    <property type="evidence" value="ECO:0007669"/>
    <property type="project" value="InterPro"/>
</dbReference>
<evidence type="ECO:0000313" key="10">
    <source>
        <dbReference type="Proteomes" id="UP000747542"/>
    </source>
</evidence>